<dbReference type="Pfam" id="PF00392">
    <property type="entry name" value="GntR"/>
    <property type="match status" value="1"/>
</dbReference>
<keyword evidence="3" id="KW-0805">Transcription regulation</keyword>
<dbReference type="GO" id="GO:0008483">
    <property type="term" value="F:transaminase activity"/>
    <property type="evidence" value="ECO:0007669"/>
    <property type="project" value="UniProtKB-KW"/>
</dbReference>
<dbReference type="InterPro" id="IPR036390">
    <property type="entry name" value="WH_DNA-bd_sf"/>
</dbReference>
<proteinExistence type="inferred from homology"/>
<evidence type="ECO:0000313" key="7">
    <source>
        <dbReference type="EMBL" id="MBH0239792.1"/>
    </source>
</evidence>
<dbReference type="GO" id="GO:0030170">
    <property type="term" value="F:pyridoxal phosphate binding"/>
    <property type="evidence" value="ECO:0007669"/>
    <property type="project" value="InterPro"/>
</dbReference>
<organism evidence="7 8">
    <name type="scientific">Methylobrevis albus</name>
    <dbReference type="NCBI Taxonomy" id="2793297"/>
    <lineage>
        <taxon>Bacteria</taxon>
        <taxon>Pseudomonadati</taxon>
        <taxon>Pseudomonadota</taxon>
        <taxon>Alphaproteobacteria</taxon>
        <taxon>Hyphomicrobiales</taxon>
        <taxon>Pleomorphomonadaceae</taxon>
        <taxon>Methylobrevis</taxon>
    </lineage>
</organism>
<dbReference type="SUPFAM" id="SSF46785">
    <property type="entry name" value="Winged helix' DNA-binding domain"/>
    <property type="match status" value="1"/>
</dbReference>
<dbReference type="GO" id="GO:0003700">
    <property type="term" value="F:DNA-binding transcription factor activity"/>
    <property type="evidence" value="ECO:0007669"/>
    <property type="project" value="InterPro"/>
</dbReference>
<keyword evidence="5" id="KW-0804">Transcription</keyword>
<evidence type="ECO:0000256" key="5">
    <source>
        <dbReference type="ARBA" id="ARBA00023163"/>
    </source>
</evidence>
<evidence type="ECO:0000259" key="6">
    <source>
        <dbReference type="PROSITE" id="PS50949"/>
    </source>
</evidence>
<evidence type="ECO:0000256" key="2">
    <source>
        <dbReference type="ARBA" id="ARBA00022898"/>
    </source>
</evidence>
<dbReference type="InterPro" id="IPR015421">
    <property type="entry name" value="PyrdxlP-dep_Trfase_major"/>
</dbReference>
<dbReference type="PANTHER" id="PTHR46577:SF1">
    <property type="entry name" value="HTH-TYPE TRANSCRIPTIONAL REGULATORY PROTEIN GABR"/>
    <property type="match status" value="1"/>
</dbReference>
<dbReference type="InterPro" id="IPR036388">
    <property type="entry name" value="WH-like_DNA-bd_sf"/>
</dbReference>
<dbReference type="SUPFAM" id="SSF53383">
    <property type="entry name" value="PLP-dependent transferases"/>
    <property type="match status" value="1"/>
</dbReference>
<dbReference type="InterPro" id="IPR015422">
    <property type="entry name" value="PyrdxlP-dep_Trfase_small"/>
</dbReference>
<dbReference type="PANTHER" id="PTHR46577">
    <property type="entry name" value="HTH-TYPE TRANSCRIPTIONAL REGULATORY PROTEIN GABR"/>
    <property type="match status" value="1"/>
</dbReference>
<dbReference type="Gene3D" id="3.90.1150.10">
    <property type="entry name" value="Aspartate Aminotransferase, domain 1"/>
    <property type="match status" value="1"/>
</dbReference>
<name>A0A931I3X8_9HYPH</name>
<reference evidence="7" key="1">
    <citation type="submission" date="2020-12" db="EMBL/GenBank/DDBJ databases">
        <title>Methylobrevis albus sp. nov., isolated from fresh water lack sediment.</title>
        <authorList>
            <person name="Zou Q."/>
        </authorList>
    </citation>
    <scope>NUCLEOTIDE SEQUENCE</scope>
    <source>
        <strain evidence="7">L22</strain>
    </source>
</reference>
<dbReference type="EMBL" id="JADZLT010000056">
    <property type="protein sequence ID" value="MBH0239792.1"/>
    <property type="molecule type" value="Genomic_DNA"/>
</dbReference>
<dbReference type="AlphaFoldDB" id="A0A931I3X8"/>
<evidence type="ECO:0000256" key="3">
    <source>
        <dbReference type="ARBA" id="ARBA00023015"/>
    </source>
</evidence>
<sequence>MWTPWIKTEAGSKFLGIVAAIEEDVAAGRLAEGDRMPAQRGVAAALGIDLTTVTRAYGEAKVRGLLTAAPGRGGTRVAPAAPGKARRSLADPVDLSLNIPPQPARADLGARITRATAEVLRAGTRVLQYHSAAGSDADRAAAAAWLRGTRGIGRPGQIVVAAEAQAALYATCQALLGPGAVVCCGALTYPGIRAAVAARGAVLQGLVMDEGGIVPEAFAEACARGPVAALYLVPTMDNPTTATIDAGRRAELARIAAAHGVTIIEDDPYRELAVDPPPAIAGIAPAHTVHIATLAKCATPGLRVAYLLAPSTALADRIADVLRASTLMAPPLMTAVASRWIADGTLLGIVAALREECAARQEIAVRHLGAAAFRSEANAPHIWLPLPAPWSGDAFAAAAARDGVAVVPASAFAVGAAAPAAVRISLGAAPSRPALTSGLRRIAALLVSGPERREIGVV</sequence>
<dbReference type="PROSITE" id="PS50949">
    <property type="entry name" value="HTH_GNTR"/>
    <property type="match status" value="1"/>
</dbReference>
<gene>
    <name evidence="7" type="ORF">I5731_18375</name>
</gene>
<dbReference type="InterPro" id="IPR004839">
    <property type="entry name" value="Aminotransferase_I/II_large"/>
</dbReference>
<dbReference type="Gene3D" id="1.10.10.10">
    <property type="entry name" value="Winged helix-like DNA-binding domain superfamily/Winged helix DNA-binding domain"/>
    <property type="match status" value="1"/>
</dbReference>
<dbReference type="Gene3D" id="3.40.640.10">
    <property type="entry name" value="Type I PLP-dependent aspartate aminotransferase-like (Major domain)"/>
    <property type="match status" value="1"/>
</dbReference>
<keyword evidence="4" id="KW-0238">DNA-binding</keyword>
<evidence type="ECO:0000256" key="4">
    <source>
        <dbReference type="ARBA" id="ARBA00023125"/>
    </source>
</evidence>
<accession>A0A931I3X8</accession>
<comment type="similarity">
    <text evidence="1">In the C-terminal section; belongs to the class-I pyridoxal-phosphate-dependent aminotransferase family.</text>
</comment>
<dbReference type="Proteomes" id="UP000631694">
    <property type="component" value="Unassembled WGS sequence"/>
</dbReference>
<dbReference type="CDD" id="cd00609">
    <property type="entry name" value="AAT_like"/>
    <property type="match status" value="1"/>
</dbReference>
<comment type="caution">
    <text evidence="7">The sequence shown here is derived from an EMBL/GenBank/DDBJ whole genome shotgun (WGS) entry which is preliminary data.</text>
</comment>
<evidence type="ECO:0000313" key="8">
    <source>
        <dbReference type="Proteomes" id="UP000631694"/>
    </source>
</evidence>
<dbReference type="SMART" id="SM00345">
    <property type="entry name" value="HTH_GNTR"/>
    <property type="match status" value="1"/>
</dbReference>
<dbReference type="InterPro" id="IPR051446">
    <property type="entry name" value="HTH_trans_reg/aminotransferase"/>
</dbReference>
<feature type="domain" description="HTH gntR-type" evidence="6">
    <location>
        <begin position="11"/>
        <end position="80"/>
    </location>
</feature>
<keyword evidence="8" id="KW-1185">Reference proteome</keyword>
<dbReference type="GO" id="GO:0003677">
    <property type="term" value="F:DNA binding"/>
    <property type="evidence" value="ECO:0007669"/>
    <property type="project" value="UniProtKB-KW"/>
</dbReference>
<dbReference type="InterPro" id="IPR015424">
    <property type="entry name" value="PyrdxlP-dep_Trfase"/>
</dbReference>
<evidence type="ECO:0000256" key="1">
    <source>
        <dbReference type="ARBA" id="ARBA00005384"/>
    </source>
</evidence>
<keyword evidence="2" id="KW-0663">Pyridoxal phosphate</keyword>
<keyword evidence="7" id="KW-0032">Aminotransferase</keyword>
<keyword evidence="7" id="KW-0808">Transferase</keyword>
<dbReference type="InterPro" id="IPR000524">
    <property type="entry name" value="Tscrpt_reg_HTH_GntR"/>
</dbReference>
<protein>
    <submittedName>
        <fullName evidence="7">PLP-dependent aminotransferase family protein</fullName>
    </submittedName>
</protein>
<dbReference type="Pfam" id="PF00155">
    <property type="entry name" value="Aminotran_1_2"/>
    <property type="match status" value="1"/>
</dbReference>